<evidence type="ECO:0000256" key="3">
    <source>
        <dbReference type="ARBA" id="ARBA00022448"/>
    </source>
</evidence>
<dbReference type="Gene3D" id="3.10.105.10">
    <property type="entry name" value="Dipeptide-binding Protein, Domain 3"/>
    <property type="match status" value="1"/>
</dbReference>
<name>A0A1G7Z8K0_9HYPH</name>
<feature type="signal peptide" evidence="5">
    <location>
        <begin position="1"/>
        <end position="23"/>
    </location>
</feature>
<organism evidence="7 8">
    <name type="scientific">Pelagibacterium luteolum</name>
    <dbReference type="NCBI Taxonomy" id="440168"/>
    <lineage>
        <taxon>Bacteria</taxon>
        <taxon>Pseudomonadati</taxon>
        <taxon>Pseudomonadota</taxon>
        <taxon>Alphaproteobacteria</taxon>
        <taxon>Hyphomicrobiales</taxon>
        <taxon>Devosiaceae</taxon>
        <taxon>Pelagibacterium</taxon>
    </lineage>
</organism>
<feature type="domain" description="Solute-binding protein family 5" evidence="6">
    <location>
        <begin position="86"/>
        <end position="439"/>
    </location>
</feature>
<dbReference type="InterPro" id="IPR030678">
    <property type="entry name" value="Peptide/Ni-bd"/>
</dbReference>
<evidence type="ECO:0000256" key="5">
    <source>
        <dbReference type="SAM" id="SignalP"/>
    </source>
</evidence>
<evidence type="ECO:0000256" key="1">
    <source>
        <dbReference type="ARBA" id="ARBA00004418"/>
    </source>
</evidence>
<gene>
    <name evidence="7" type="ORF">SAMN04487974_11831</name>
</gene>
<dbReference type="OrthoDB" id="9803988at2"/>
<dbReference type="AlphaFoldDB" id="A0A1G7Z8K0"/>
<dbReference type="STRING" id="440168.SAMN04487974_11831"/>
<evidence type="ECO:0000256" key="2">
    <source>
        <dbReference type="ARBA" id="ARBA00005695"/>
    </source>
</evidence>
<dbReference type="Gene3D" id="3.40.190.10">
    <property type="entry name" value="Periplasmic binding protein-like II"/>
    <property type="match status" value="1"/>
</dbReference>
<dbReference type="GO" id="GO:0015833">
    <property type="term" value="P:peptide transport"/>
    <property type="evidence" value="ECO:0007669"/>
    <property type="project" value="TreeGrafter"/>
</dbReference>
<dbReference type="Gene3D" id="3.90.76.10">
    <property type="entry name" value="Dipeptide-binding Protein, Domain 1"/>
    <property type="match status" value="1"/>
</dbReference>
<dbReference type="GO" id="GO:0030288">
    <property type="term" value="C:outer membrane-bounded periplasmic space"/>
    <property type="evidence" value="ECO:0007669"/>
    <property type="project" value="UniProtKB-ARBA"/>
</dbReference>
<dbReference type="PANTHER" id="PTHR30290:SF10">
    <property type="entry name" value="PERIPLASMIC OLIGOPEPTIDE-BINDING PROTEIN-RELATED"/>
    <property type="match status" value="1"/>
</dbReference>
<keyword evidence="8" id="KW-1185">Reference proteome</keyword>
<dbReference type="RefSeq" id="WP_090598587.1">
    <property type="nucleotide sequence ID" value="NZ_FNCS01000018.1"/>
</dbReference>
<dbReference type="GO" id="GO:0043190">
    <property type="term" value="C:ATP-binding cassette (ABC) transporter complex"/>
    <property type="evidence" value="ECO:0007669"/>
    <property type="project" value="InterPro"/>
</dbReference>
<keyword evidence="3" id="KW-0813">Transport</keyword>
<dbReference type="SUPFAM" id="SSF53850">
    <property type="entry name" value="Periplasmic binding protein-like II"/>
    <property type="match status" value="1"/>
</dbReference>
<dbReference type="InterPro" id="IPR000914">
    <property type="entry name" value="SBP_5_dom"/>
</dbReference>
<sequence length="528" mass="57606">MRIRNTYRLPFAAALLSSLVAFAGPAFAQDSDLIVNSAVAPSTLDPAWACGLQEISFIQNFYVRLVQYGTAEGPDGTRVVDFATTEPYLAESWDISDDGLVYTFHLKDGYTFASGNPVDAEAVRYSFQRVLDMAGCGRFFLTDGHIDPVIIEAIEVIDPLTVAITLNKPNGNMLGDLATHAASIVDPSVVEANGGVVAGQPNEFMAANVTESGPFLLESYTANQSARMVANPEFAGDAPASEAINVNWITAAPTLLLQARTGQADITFGLAKQAVTTLADNSGTRAIAYTNPFVQQMMLPNTKAPWDNPVFREAVAHAVPYEDIVERVAYGYGTLYYGPIPPSLPGFNAELSQPIPFDLDRARELIAESGVATPVDVEVMIQEGDATQQQLATILQSTWADLGINLNIRVAPAAEFQDLSQSHAVQSLMRLDGPGVFEVGYYWGYDVICDNSNNLTEYCNPEVDELVDQLRASSDEAERQGIMDQVTEIWRAEYPKILFFEDQPVVVLSDAVTEFTFSPLPDYRYWAK</sequence>
<keyword evidence="4 5" id="KW-0732">Signal</keyword>
<dbReference type="PANTHER" id="PTHR30290">
    <property type="entry name" value="PERIPLASMIC BINDING COMPONENT OF ABC TRANSPORTER"/>
    <property type="match status" value="1"/>
</dbReference>
<dbReference type="Pfam" id="PF00496">
    <property type="entry name" value="SBP_bac_5"/>
    <property type="match status" value="1"/>
</dbReference>
<dbReference type="EMBL" id="FNCS01000018">
    <property type="protein sequence ID" value="SDH05038.1"/>
    <property type="molecule type" value="Genomic_DNA"/>
</dbReference>
<accession>A0A1G7Z8K0</accession>
<comment type="similarity">
    <text evidence="2">Belongs to the bacterial solute-binding protein 5 family.</text>
</comment>
<dbReference type="PIRSF" id="PIRSF002741">
    <property type="entry name" value="MppA"/>
    <property type="match status" value="1"/>
</dbReference>
<dbReference type="CDD" id="cd08512">
    <property type="entry name" value="PBP2_NikA_DppA_OppA_like_7"/>
    <property type="match status" value="1"/>
</dbReference>
<proteinExistence type="inferred from homology"/>
<evidence type="ECO:0000256" key="4">
    <source>
        <dbReference type="ARBA" id="ARBA00022729"/>
    </source>
</evidence>
<evidence type="ECO:0000313" key="8">
    <source>
        <dbReference type="Proteomes" id="UP000199495"/>
    </source>
</evidence>
<evidence type="ECO:0000259" key="6">
    <source>
        <dbReference type="Pfam" id="PF00496"/>
    </source>
</evidence>
<reference evidence="7 8" key="1">
    <citation type="submission" date="2016-10" db="EMBL/GenBank/DDBJ databases">
        <authorList>
            <person name="de Groot N.N."/>
        </authorList>
    </citation>
    <scope>NUCLEOTIDE SEQUENCE [LARGE SCALE GENOMIC DNA]</scope>
    <source>
        <strain evidence="7 8">CGMCC 1.10267</strain>
    </source>
</reference>
<dbReference type="GO" id="GO:1904680">
    <property type="term" value="F:peptide transmembrane transporter activity"/>
    <property type="evidence" value="ECO:0007669"/>
    <property type="project" value="TreeGrafter"/>
</dbReference>
<protein>
    <submittedName>
        <fullName evidence="7">Peptide/nickel transport system substrate-binding protein</fullName>
    </submittedName>
</protein>
<comment type="subcellular location">
    <subcellularLocation>
        <location evidence="1">Periplasm</location>
    </subcellularLocation>
</comment>
<dbReference type="Proteomes" id="UP000199495">
    <property type="component" value="Unassembled WGS sequence"/>
</dbReference>
<dbReference type="InterPro" id="IPR039424">
    <property type="entry name" value="SBP_5"/>
</dbReference>
<evidence type="ECO:0000313" key="7">
    <source>
        <dbReference type="EMBL" id="SDH05038.1"/>
    </source>
</evidence>
<feature type="chain" id="PRO_5011649450" evidence="5">
    <location>
        <begin position="24"/>
        <end position="528"/>
    </location>
</feature>